<evidence type="ECO:0000313" key="2">
    <source>
        <dbReference type="Proteomes" id="UP001280897"/>
    </source>
</evidence>
<reference evidence="1" key="2">
    <citation type="submission" date="2023-10" db="EMBL/GenBank/DDBJ databases">
        <authorList>
            <person name="Khurajog B."/>
        </authorList>
    </citation>
    <scope>NUCLEOTIDE SEQUENCE</scope>
    <source>
        <strain evidence="1">BF9</strain>
    </source>
</reference>
<protein>
    <submittedName>
        <fullName evidence="1">Uncharacterized protein</fullName>
    </submittedName>
</protein>
<name>A0AAW8YGN1_PEDAC</name>
<evidence type="ECO:0000313" key="1">
    <source>
        <dbReference type="EMBL" id="MDV2621030.1"/>
    </source>
</evidence>
<comment type="caution">
    <text evidence="1">The sequence shown here is derived from an EMBL/GenBank/DDBJ whole genome shotgun (WGS) entry which is preliminary data.</text>
</comment>
<organism evidence="1 2">
    <name type="scientific">Pediococcus acidilactici</name>
    <dbReference type="NCBI Taxonomy" id="1254"/>
    <lineage>
        <taxon>Bacteria</taxon>
        <taxon>Bacillati</taxon>
        <taxon>Bacillota</taxon>
        <taxon>Bacilli</taxon>
        <taxon>Lactobacillales</taxon>
        <taxon>Lactobacillaceae</taxon>
        <taxon>Pediococcus</taxon>
        <taxon>Pediococcus acidilactici group</taxon>
    </lineage>
</organism>
<dbReference type="Proteomes" id="UP001280897">
    <property type="component" value="Unassembled WGS sequence"/>
</dbReference>
<dbReference type="RefSeq" id="WP_160185552.1">
    <property type="nucleotide sequence ID" value="NZ_CP096031.1"/>
</dbReference>
<accession>A0AAW8YGN1</accession>
<dbReference type="AlphaFoldDB" id="A0AAW8YGN1"/>
<proteinExistence type="predicted"/>
<reference evidence="1" key="1">
    <citation type="journal article" date="2023" name="PeerJ">
        <title>Selection and evaluation of lactic acid bacteria from chicken feces in Thailand as potential probiotics.</title>
        <authorList>
            <person name="Khurajog B."/>
            <person name="Disastra Y."/>
            <person name="Lawwyne L.D."/>
            <person name="Sirichokchatchawan W."/>
            <person name="Niyomtham W."/>
            <person name="Yindee J."/>
            <person name="Hampson D.J."/>
            <person name="Prapasarakul N."/>
        </authorList>
    </citation>
    <scope>NUCLEOTIDE SEQUENCE</scope>
    <source>
        <strain evidence="1">BF9</strain>
    </source>
</reference>
<dbReference type="EMBL" id="JAWJAV010000002">
    <property type="protein sequence ID" value="MDV2621030.1"/>
    <property type="molecule type" value="Genomic_DNA"/>
</dbReference>
<sequence>MAYLSIRKGVALDVRDGNYHEIAEEGSGIFKRFLPSRNLPVRLRDRQDGVWLKLVTIKFISLSDSTLGKYS</sequence>
<gene>
    <name evidence="1" type="ORF">R0G89_04695</name>
</gene>